<sequence>MGSKHFVMWVDRTSSLLRKQLGKREKIVLVIDNAPCHNRLTEDTMPPKRAWRKELITESLKRHRVSVPTKATKAELLELAFNNLPRKRYVVDEEAGKHDIDILRLPVKHCIFNPIELAWACMKNYVRDNNINFRLSDVRYLAEQWMTSLDAKPATAYLDHARNIENMFKKADSFAEQIGEEIVSEDEEVDSEEEEMFD</sequence>
<reference evidence="2" key="1">
    <citation type="submission" date="2021-02" db="EMBL/GenBank/DDBJ databases">
        <authorList>
            <person name="Nowell W R."/>
        </authorList>
    </citation>
    <scope>NUCLEOTIDE SEQUENCE</scope>
</reference>
<dbReference type="AlphaFoldDB" id="A0A819RGE4"/>
<evidence type="ECO:0000313" key="4">
    <source>
        <dbReference type="EMBL" id="CAF4392433.1"/>
    </source>
</evidence>
<name>A0A819RGE4_9BILA</name>
<dbReference type="EMBL" id="CAJOBG010039946">
    <property type="protein sequence ID" value="CAF4392433.1"/>
    <property type="molecule type" value="Genomic_DNA"/>
</dbReference>
<keyword evidence="6" id="KW-1185">Reference proteome</keyword>
<dbReference type="Gene3D" id="3.30.420.10">
    <property type="entry name" value="Ribonuclease H-like superfamily/Ribonuclease H"/>
    <property type="match status" value="1"/>
</dbReference>
<dbReference type="Proteomes" id="UP000663842">
    <property type="component" value="Unassembled WGS sequence"/>
</dbReference>
<protein>
    <recommendedName>
        <fullName evidence="7">Tc1-like transposase DDE domain-containing protein</fullName>
    </recommendedName>
</protein>
<comment type="caution">
    <text evidence="2">The sequence shown here is derived from an EMBL/GenBank/DDBJ whole genome shotgun (WGS) entry which is preliminary data.</text>
</comment>
<evidence type="ECO:0000313" key="2">
    <source>
        <dbReference type="EMBL" id="CAF4047210.1"/>
    </source>
</evidence>
<evidence type="ECO:0008006" key="7">
    <source>
        <dbReference type="Google" id="ProtNLM"/>
    </source>
</evidence>
<evidence type="ECO:0000313" key="1">
    <source>
        <dbReference type="EMBL" id="CAF3868020.1"/>
    </source>
</evidence>
<evidence type="ECO:0000313" key="3">
    <source>
        <dbReference type="EMBL" id="CAF4092371.1"/>
    </source>
</evidence>
<accession>A0A819RGE4</accession>
<organism evidence="2 5">
    <name type="scientific">Rotaria magnacalcarata</name>
    <dbReference type="NCBI Taxonomy" id="392030"/>
    <lineage>
        <taxon>Eukaryota</taxon>
        <taxon>Metazoa</taxon>
        <taxon>Spiralia</taxon>
        <taxon>Gnathifera</taxon>
        <taxon>Rotifera</taxon>
        <taxon>Eurotatoria</taxon>
        <taxon>Bdelloidea</taxon>
        <taxon>Philodinida</taxon>
        <taxon>Philodinidae</taxon>
        <taxon>Rotaria</taxon>
    </lineage>
</organism>
<dbReference type="EMBL" id="CAJOBI010001189">
    <property type="protein sequence ID" value="CAF3868020.1"/>
    <property type="molecule type" value="Genomic_DNA"/>
</dbReference>
<dbReference type="GO" id="GO:0003676">
    <property type="term" value="F:nucleic acid binding"/>
    <property type="evidence" value="ECO:0007669"/>
    <property type="project" value="InterPro"/>
</dbReference>
<dbReference type="Proteomes" id="UP000663866">
    <property type="component" value="Unassembled WGS sequence"/>
</dbReference>
<dbReference type="Proteomes" id="UP000681967">
    <property type="component" value="Unassembled WGS sequence"/>
</dbReference>
<dbReference type="EMBL" id="CAJOBF010002638">
    <property type="protein sequence ID" value="CAF4047210.1"/>
    <property type="molecule type" value="Genomic_DNA"/>
</dbReference>
<gene>
    <name evidence="3" type="ORF">BYL167_LOCUS18675</name>
    <name evidence="4" type="ORF">OVN521_LOCUS34377</name>
    <name evidence="1" type="ORF">SMN809_LOCUS4922</name>
    <name evidence="2" type="ORF">UXM345_LOCUS18981</name>
</gene>
<evidence type="ECO:0000313" key="5">
    <source>
        <dbReference type="Proteomes" id="UP000663842"/>
    </source>
</evidence>
<dbReference type="EMBL" id="CAJOBH010007714">
    <property type="protein sequence ID" value="CAF4092371.1"/>
    <property type="molecule type" value="Genomic_DNA"/>
</dbReference>
<dbReference type="Proteomes" id="UP000676336">
    <property type="component" value="Unassembled WGS sequence"/>
</dbReference>
<dbReference type="PANTHER" id="PTHR33939">
    <property type="entry name" value="PROTEIN CBG22215"/>
    <property type="match status" value="1"/>
</dbReference>
<evidence type="ECO:0000313" key="6">
    <source>
        <dbReference type="Proteomes" id="UP000663866"/>
    </source>
</evidence>
<dbReference type="InterPro" id="IPR036397">
    <property type="entry name" value="RNaseH_sf"/>
</dbReference>
<proteinExistence type="predicted"/>
<dbReference type="PANTHER" id="PTHR33939:SF1">
    <property type="entry name" value="DUF4371 DOMAIN-CONTAINING PROTEIN"/>
    <property type="match status" value="1"/>
</dbReference>